<dbReference type="Pfam" id="PF13714">
    <property type="entry name" value="PEP_mutase"/>
    <property type="match status" value="1"/>
</dbReference>
<dbReference type="CDD" id="cd00377">
    <property type="entry name" value="ICL_PEPM"/>
    <property type="match status" value="1"/>
</dbReference>
<evidence type="ECO:0000313" key="6">
    <source>
        <dbReference type="Proteomes" id="UP000199213"/>
    </source>
</evidence>
<proteinExistence type="inferred from homology"/>
<dbReference type="InterPro" id="IPR015813">
    <property type="entry name" value="Pyrv/PenolPyrv_kinase-like_dom"/>
</dbReference>
<dbReference type="AlphaFoldDB" id="A0A1G9A2E8"/>
<dbReference type="SUPFAM" id="SSF51621">
    <property type="entry name" value="Phosphoenolpyruvate/pyruvate domain"/>
    <property type="match status" value="1"/>
</dbReference>
<evidence type="ECO:0000313" key="5">
    <source>
        <dbReference type="EMBL" id="SDK21024.1"/>
    </source>
</evidence>
<dbReference type="PANTHER" id="PTHR42905">
    <property type="entry name" value="PHOSPHOENOLPYRUVATE CARBOXYLASE"/>
    <property type="match status" value="1"/>
</dbReference>
<reference evidence="6" key="1">
    <citation type="submission" date="2016-10" db="EMBL/GenBank/DDBJ databases">
        <authorList>
            <person name="Varghese N."/>
            <person name="Submissions S."/>
        </authorList>
    </citation>
    <scope>NUCLEOTIDE SEQUENCE [LARGE SCALE GENOMIC DNA]</scope>
    <source>
        <strain evidence="6">DSM 45460</strain>
    </source>
</reference>
<keyword evidence="6" id="KW-1185">Reference proteome</keyword>
<keyword evidence="1" id="KW-0413">Isomerase</keyword>
<dbReference type="InterPro" id="IPR040442">
    <property type="entry name" value="Pyrv_kinase-like_dom_sf"/>
</dbReference>
<dbReference type="InterPro" id="IPR039556">
    <property type="entry name" value="ICL/PEPM"/>
</dbReference>
<feature type="region of interest" description="Disordered" evidence="4">
    <location>
        <begin position="1"/>
        <end position="26"/>
    </location>
</feature>
<gene>
    <name evidence="5" type="ORF">SAMN04487820_105251</name>
</gene>
<comment type="similarity">
    <text evidence="3">Belongs to the isocitrate lyase/PEP mutase superfamily. PEP mutase family.</text>
</comment>
<name>A0A1G9A2E8_ACTMZ</name>
<dbReference type="GO" id="GO:0050188">
    <property type="term" value="F:phosphoenolpyruvate mutase activity"/>
    <property type="evidence" value="ECO:0007669"/>
    <property type="project" value="UniProtKB-EC"/>
</dbReference>
<evidence type="ECO:0000256" key="4">
    <source>
        <dbReference type="SAM" id="MobiDB-lite"/>
    </source>
</evidence>
<dbReference type="NCBIfam" id="TIGR02320">
    <property type="entry name" value="PEP_mutase"/>
    <property type="match status" value="1"/>
</dbReference>
<dbReference type="PANTHER" id="PTHR42905:SF7">
    <property type="entry name" value="PHOSPHOENOLPYRUVATE PHOSPHOMUTASE"/>
    <property type="match status" value="1"/>
</dbReference>
<dbReference type="Gene3D" id="3.20.20.60">
    <property type="entry name" value="Phosphoenolpyruvate-binding domains"/>
    <property type="match status" value="1"/>
</dbReference>
<evidence type="ECO:0000256" key="1">
    <source>
        <dbReference type="ARBA" id="ARBA00023235"/>
    </source>
</evidence>
<dbReference type="Proteomes" id="UP000199213">
    <property type="component" value="Unassembled WGS sequence"/>
</dbReference>
<protein>
    <recommendedName>
        <fullName evidence="2">phosphoenolpyruvate mutase</fullName>
        <ecNumber evidence="2">5.4.2.9</ecNumber>
    </recommendedName>
</protein>
<keyword evidence="5" id="KW-0670">Pyruvate</keyword>
<sequence>MSISTRTESPESARQPEAGSGRPGRFRRMLASPELSFAMEAHDGLSARIAQAEGFRALWASGLSISTAMGLRDNNEASWSQFLQVVELMADATSVPIVVDGDSGHGNFNSARRFFRKAEQVGAAAVSLEDKIFPKMNSFVGTEHELAPAEEFCAKIRACKDSQQDPEFCLIARTESLIAGVGMREAIDRAEQYRLAGADAIFIHSKKQVSDEIVEFSQEWGERLPLVIAPTTYAATTPTDIFRRCGISTVIWANHSMRAAFAAIRQTCREIRDTESVSHLETLAPLSNVFDLLDYDELERAESRFFTDHPMNG</sequence>
<evidence type="ECO:0000256" key="2">
    <source>
        <dbReference type="ARBA" id="ARBA00024063"/>
    </source>
</evidence>
<feature type="compositionally biased region" description="Polar residues" evidence="4">
    <location>
        <begin position="1"/>
        <end position="12"/>
    </location>
</feature>
<dbReference type="InterPro" id="IPR012698">
    <property type="entry name" value="PEnolPyrv_PMutase_core"/>
</dbReference>
<evidence type="ECO:0000256" key="3">
    <source>
        <dbReference type="ARBA" id="ARBA00038455"/>
    </source>
</evidence>
<organism evidence="5 6">
    <name type="scientific">Actinopolyspora mzabensis</name>
    <dbReference type="NCBI Taxonomy" id="995066"/>
    <lineage>
        <taxon>Bacteria</taxon>
        <taxon>Bacillati</taxon>
        <taxon>Actinomycetota</taxon>
        <taxon>Actinomycetes</taxon>
        <taxon>Actinopolysporales</taxon>
        <taxon>Actinopolysporaceae</taxon>
        <taxon>Actinopolyspora</taxon>
    </lineage>
</organism>
<accession>A0A1G9A2E8</accession>
<dbReference type="EC" id="5.4.2.9" evidence="2"/>
<dbReference type="EMBL" id="FNFM01000005">
    <property type="protein sequence ID" value="SDK21024.1"/>
    <property type="molecule type" value="Genomic_DNA"/>
</dbReference>